<organism evidence="2 3">
    <name type="scientific">Domibacillus antri</name>
    <dbReference type="NCBI Taxonomy" id="1714264"/>
    <lineage>
        <taxon>Bacteria</taxon>
        <taxon>Bacillati</taxon>
        <taxon>Bacillota</taxon>
        <taxon>Bacilli</taxon>
        <taxon>Bacillales</taxon>
        <taxon>Bacillaceae</taxon>
        <taxon>Domibacillus</taxon>
    </lineage>
</organism>
<dbReference type="OrthoDB" id="9255846at2"/>
<dbReference type="EMBL" id="MSDU01000028">
    <property type="protein sequence ID" value="OLN21916.1"/>
    <property type="molecule type" value="Genomic_DNA"/>
</dbReference>
<sequence>MLPLRIIDTSFNLIDEITRYESLQITRRWHGIGVLELKINRYIRGANQLLKDRIIFPHNQLHKCYVILHREIELDEKGKATENWIVRALPLKAWLSRRITLPPSTTAYDNKQGDAETVLKHYVDRNAVNPDDISRIIPYLVIAANQLRGPTVSWQSRFKVLSEEMAEISLLSGIGWNISLDVVNKKFVFDVETGRDLTTAQSINPPVIFSPDFNSLKNMSYVESSLNYKSMAYVAGQGEGIERRVIEVGMDTGLARHELFVDARDVEEEIQDPAGGAATARPEADIIADLQNRGNQKLAEHAAEIYLDGQVLTKSPFIYEEDYDLGDVVTLQNREWGVTLDARITEVKEIYERSGRQIEVVFGNRRPTLIDKIKQELSGMKQELTK</sequence>
<keyword evidence="3" id="KW-1185">Reference proteome</keyword>
<accession>A0A1Q8Q3I4</accession>
<evidence type="ECO:0000313" key="2">
    <source>
        <dbReference type="EMBL" id="OLN21916.1"/>
    </source>
</evidence>
<feature type="domain" description="Gp28/Gp37-like" evidence="1">
    <location>
        <begin position="4"/>
        <end position="364"/>
    </location>
</feature>
<name>A0A1Q8Q3I4_9BACI</name>
<evidence type="ECO:0000313" key="3">
    <source>
        <dbReference type="Proteomes" id="UP000185568"/>
    </source>
</evidence>
<evidence type="ECO:0000259" key="1">
    <source>
        <dbReference type="Pfam" id="PF14594"/>
    </source>
</evidence>
<reference evidence="2 3" key="1">
    <citation type="submission" date="2016-12" db="EMBL/GenBank/DDBJ databases">
        <title>Domibacillus antri genome sequencing.</title>
        <authorList>
            <person name="Verma A."/>
            <person name="Krishnamurthi S."/>
        </authorList>
    </citation>
    <scope>NUCLEOTIDE SEQUENCE [LARGE SCALE GENOMIC DNA]</scope>
    <source>
        <strain evidence="2 3">XD80</strain>
    </source>
</reference>
<dbReference type="InterPro" id="IPR029432">
    <property type="entry name" value="Gp28/Gp37-like_dom"/>
</dbReference>
<dbReference type="STRING" id="1714264.BTO30_12505"/>
<gene>
    <name evidence="2" type="ORF">BTO30_12505</name>
</gene>
<dbReference type="AlphaFoldDB" id="A0A1Q8Q3I4"/>
<protein>
    <recommendedName>
        <fullName evidence="1">Gp28/Gp37-like domain-containing protein</fullName>
    </recommendedName>
</protein>
<dbReference type="RefSeq" id="WP_075399077.1">
    <property type="nucleotide sequence ID" value="NZ_MSDU01000028.1"/>
</dbReference>
<comment type="caution">
    <text evidence="2">The sequence shown here is derived from an EMBL/GenBank/DDBJ whole genome shotgun (WGS) entry which is preliminary data.</text>
</comment>
<dbReference type="Proteomes" id="UP000185568">
    <property type="component" value="Unassembled WGS sequence"/>
</dbReference>
<dbReference type="Pfam" id="PF14594">
    <property type="entry name" value="Sipho_Gp37"/>
    <property type="match status" value="1"/>
</dbReference>
<proteinExistence type="predicted"/>